<feature type="region of interest" description="Disordered" evidence="2">
    <location>
        <begin position="19"/>
        <end position="132"/>
    </location>
</feature>
<proteinExistence type="predicted"/>
<evidence type="ECO:0000256" key="2">
    <source>
        <dbReference type="SAM" id="MobiDB-lite"/>
    </source>
</evidence>
<comment type="caution">
    <text evidence="4">The sequence shown here is derived from an EMBL/GenBank/DDBJ whole genome shotgun (WGS) entry which is preliminary data.</text>
</comment>
<keyword evidence="5" id="KW-1185">Reference proteome</keyword>
<dbReference type="Proteomes" id="UP000031512">
    <property type="component" value="Unassembled WGS sequence"/>
</dbReference>
<dbReference type="PROSITE" id="PS51257">
    <property type="entry name" value="PROKAR_LIPOPROTEIN"/>
    <property type="match status" value="1"/>
</dbReference>
<feature type="compositionally biased region" description="Basic and acidic residues" evidence="2">
    <location>
        <begin position="23"/>
        <end position="34"/>
    </location>
</feature>
<organism evidence="4 5">
    <name type="scientific">Theileria equi strain WA</name>
    <dbReference type="NCBI Taxonomy" id="1537102"/>
    <lineage>
        <taxon>Eukaryota</taxon>
        <taxon>Sar</taxon>
        <taxon>Alveolata</taxon>
        <taxon>Apicomplexa</taxon>
        <taxon>Aconoidasida</taxon>
        <taxon>Piroplasmida</taxon>
        <taxon>Theileriidae</taxon>
        <taxon>Theileria</taxon>
    </lineage>
</organism>
<keyword evidence="3" id="KW-0732">Signal</keyword>
<feature type="chain" id="PRO_5003952391" evidence="3">
    <location>
        <begin position="19"/>
        <end position="296"/>
    </location>
</feature>
<accession>L1LAQ5</accession>
<gene>
    <name evidence="4" type="ORF">BEWA_047960</name>
</gene>
<protein>
    <submittedName>
        <fullName evidence="4">Signal peptide containing protein</fullName>
    </submittedName>
</protein>
<feature type="compositionally biased region" description="Polar residues" evidence="2">
    <location>
        <begin position="60"/>
        <end position="88"/>
    </location>
</feature>
<dbReference type="VEuPathDB" id="PiroplasmaDB:BEWA_047960"/>
<sequence length="296" mass="31792">MKVISLLLTLSTYACVLGSDANPEQKTDPEHKGDGPATDRGSGADGKPEGTPSDGAEESTVGSSTGPDTHSGGSPPTHPKNTQLTTTPDIPPVESVGNNEDEAANGLGPDIEDEVEEHISSSAGKVEVEKAKDPPVKKNYGKYAAWENLAKKIDKVLEERQKKAEELANKITDEGEKKKALDKVEKMKEKVKAVKAETKKIMDLGNNKQNLKGEDEEKISQSAFQSSGALFHTLKEYHDENIEVESDYIKAAVKEKRGIDVLNVITARITVLSSGSKTVSILGALVPILIFSLSIF</sequence>
<feature type="signal peptide" evidence="3">
    <location>
        <begin position="1"/>
        <end position="18"/>
    </location>
</feature>
<evidence type="ECO:0000313" key="5">
    <source>
        <dbReference type="Proteomes" id="UP000031512"/>
    </source>
</evidence>
<name>L1LAQ5_THEEQ</name>
<dbReference type="AlphaFoldDB" id="L1LAQ5"/>
<evidence type="ECO:0000313" key="4">
    <source>
        <dbReference type="EMBL" id="EKX72329.1"/>
    </source>
</evidence>
<evidence type="ECO:0000256" key="1">
    <source>
        <dbReference type="SAM" id="Coils"/>
    </source>
</evidence>
<reference evidence="4 5" key="1">
    <citation type="journal article" date="2012" name="BMC Genomics">
        <title>Comparative genomic analysis and phylogenetic position of Theileria equi.</title>
        <authorList>
            <person name="Kappmeyer L.S."/>
            <person name="Thiagarajan M."/>
            <person name="Herndon D.R."/>
            <person name="Ramsay J.D."/>
            <person name="Caler E."/>
            <person name="Djikeng A."/>
            <person name="Gillespie J.J."/>
            <person name="Lau A.O."/>
            <person name="Roalson E.H."/>
            <person name="Silva J.C."/>
            <person name="Silva M.G."/>
            <person name="Suarez C.E."/>
            <person name="Ueti M.W."/>
            <person name="Nene V.M."/>
            <person name="Mealey R.H."/>
            <person name="Knowles D.P."/>
            <person name="Brayton K.A."/>
        </authorList>
    </citation>
    <scope>NUCLEOTIDE SEQUENCE [LARGE SCALE GENOMIC DNA]</scope>
    <source>
        <strain evidence="4 5">WA</strain>
    </source>
</reference>
<feature type="coiled-coil region" evidence="1">
    <location>
        <begin position="150"/>
        <end position="214"/>
    </location>
</feature>
<dbReference type="RefSeq" id="XP_004831781.1">
    <property type="nucleotide sequence ID" value="XM_004831724.1"/>
</dbReference>
<evidence type="ECO:0000256" key="3">
    <source>
        <dbReference type="SAM" id="SignalP"/>
    </source>
</evidence>
<keyword evidence="1" id="KW-0175">Coiled coil</keyword>
<dbReference type="GeneID" id="15804168"/>
<dbReference type="EMBL" id="ACOU01000007">
    <property type="protein sequence ID" value="EKX72329.1"/>
    <property type="molecule type" value="Genomic_DNA"/>
</dbReference>
<dbReference type="KEGG" id="beq:BEWA_047960"/>